<feature type="chain" id="PRO_5016090320" evidence="2">
    <location>
        <begin position="33"/>
        <end position="324"/>
    </location>
</feature>
<dbReference type="SMART" id="SM00849">
    <property type="entry name" value="Lactamase_B"/>
    <property type="match status" value="1"/>
</dbReference>
<evidence type="ECO:0000259" key="3">
    <source>
        <dbReference type="SMART" id="SM00849"/>
    </source>
</evidence>
<feature type="domain" description="Metallo-beta-lactamase" evidence="3">
    <location>
        <begin position="66"/>
        <end position="246"/>
    </location>
</feature>
<dbReference type="RefSeq" id="WP_108971009.1">
    <property type="nucleotide sequence ID" value="NZ_CP022188.1"/>
</dbReference>
<evidence type="ECO:0000313" key="4">
    <source>
        <dbReference type="EMBL" id="AWI77880.1"/>
    </source>
</evidence>
<feature type="signal peptide" evidence="2">
    <location>
        <begin position="1"/>
        <end position="32"/>
    </location>
</feature>
<dbReference type="Gene3D" id="3.60.15.10">
    <property type="entry name" value="Ribonuclease Z/Hydroxyacylglutathione hydrolase-like"/>
    <property type="match status" value="1"/>
</dbReference>
<protein>
    <submittedName>
        <fullName evidence="4">MBL fold metallo-hydrolase</fullName>
    </submittedName>
</protein>
<organism evidence="4 5">
    <name type="scientific">Parazoarcus communis</name>
    <dbReference type="NCBI Taxonomy" id="41977"/>
    <lineage>
        <taxon>Bacteria</taxon>
        <taxon>Pseudomonadati</taxon>
        <taxon>Pseudomonadota</taxon>
        <taxon>Betaproteobacteria</taxon>
        <taxon>Rhodocyclales</taxon>
        <taxon>Zoogloeaceae</taxon>
        <taxon>Parazoarcus</taxon>
    </lineage>
</organism>
<proteinExistence type="inferred from homology"/>
<dbReference type="NCBIfam" id="TIGR04558">
    <property type="entry name" value="SoxH_rel_PQQ_1"/>
    <property type="match status" value="1"/>
</dbReference>
<comment type="similarity">
    <text evidence="1">Belongs to the metallo-beta-lactamase superfamily. Class-B beta-lactamase family.</text>
</comment>
<evidence type="ECO:0000256" key="1">
    <source>
        <dbReference type="ARBA" id="ARBA00005250"/>
    </source>
</evidence>
<dbReference type="InterPro" id="IPR050855">
    <property type="entry name" value="NDM-1-like"/>
</dbReference>
<dbReference type="SUPFAM" id="SSF56281">
    <property type="entry name" value="Metallo-hydrolase/oxidoreductase"/>
    <property type="match status" value="1"/>
</dbReference>
<dbReference type="PANTHER" id="PTHR42951:SF4">
    <property type="entry name" value="ACYL-COENZYME A THIOESTERASE MBLAC2"/>
    <property type="match status" value="1"/>
</dbReference>
<gene>
    <name evidence="4" type="ORF">CEW87_00090</name>
</gene>
<accession>A0A2U8GWV8</accession>
<dbReference type="Pfam" id="PF00753">
    <property type="entry name" value="Lactamase_B"/>
    <property type="match status" value="1"/>
</dbReference>
<dbReference type="InterPro" id="IPR030811">
    <property type="entry name" value="SoxH-rel_PQQ_1"/>
</dbReference>
<name>A0A2U8GWV8_9RHOO</name>
<keyword evidence="2" id="KW-0732">Signal</keyword>
<dbReference type="GO" id="GO:0016787">
    <property type="term" value="F:hydrolase activity"/>
    <property type="evidence" value="ECO:0007669"/>
    <property type="project" value="UniProtKB-KW"/>
</dbReference>
<dbReference type="CDD" id="cd16282">
    <property type="entry name" value="metallo-hydrolase-like_MBL-fold"/>
    <property type="match status" value="1"/>
</dbReference>
<dbReference type="AlphaFoldDB" id="A0A2U8GWV8"/>
<evidence type="ECO:0000256" key="2">
    <source>
        <dbReference type="SAM" id="SignalP"/>
    </source>
</evidence>
<dbReference type="InterPro" id="IPR036866">
    <property type="entry name" value="RibonucZ/Hydroxyglut_hydro"/>
</dbReference>
<dbReference type="PANTHER" id="PTHR42951">
    <property type="entry name" value="METALLO-BETA-LACTAMASE DOMAIN-CONTAINING"/>
    <property type="match status" value="1"/>
</dbReference>
<keyword evidence="4" id="KW-0378">Hydrolase</keyword>
<dbReference type="EMBL" id="CP022188">
    <property type="protein sequence ID" value="AWI77880.1"/>
    <property type="molecule type" value="Genomic_DNA"/>
</dbReference>
<dbReference type="Proteomes" id="UP000244902">
    <property type="component" value="Chromosome"/>
</dbReference>
<reference evidence="4 5" key="1">
    <citation type="submission" date="2017-06" db="EMBL/GenBank/DDBJ databases">
        <title>Azoarcus sp. TSNA42 complete genome sequence.</title>
        <authorList>
            <person name="Woo J.-H."/>
            <person name="Kim H.-S."/>
        </authorList>
    </citation>
    <scope>NUCLEOTIDE SEQUENCE [LARGE SCALE GENOMIC DNA]</scope>
    <source>
        <strain evidence="4 5">TSNA42</strain>
    </source>
</reference>
<dbReference type="OrthoDB" id="1273797at2"/>
<evidence type="ECO:0000313" key="5">
    <source>
        <dbReference type="Proteomes" id="UP000244902"/>
    </source>
</evidence>
<dbReference type="InterPro" id="IPR001279">
    <property type="entry name" value="Metallo-B-lactamas"/>
</dbReference>
<dbReference type="GO" id="GO:0017001">
    <property type="term" value="P:antibiotic catabolic process"/>
    <property type="evidence" value="ECO:0007669"/>
    <property type="project" value="UniProtKB-ARBA"/>
</dbReference>
<sequence length="324" mass="34947">MSRRHIVTRVPKLIAALALGLHALLFSPATLAAAFDYELAPQKIADGVYVLLGLKEDFSFDNGGNIVNTGFIVGPSGITVIDTGSSKRYGEQLRAAIARISPLPIVKVINTHHHPDHFLGNQAFPADTLSATAVTMQGIGDEGPAFLDNMYRLNGDWMLETEIAAPHATLAAGRVDAGGRTLELIALSGHTPADLAVLDIASGTLFASDLVFNGRAPTTPHASIDQWLKALDQLQQIDFRHIVPGHGDPATDKAPIEQTRRYLQWLQHSIREGAEQGLDMTEMLARPVPAEFSGLAEVSREYQRSVTHLYPEAERAALSAGGRK</sequence>